<dbReference type="InterPro" id="IPR043770">
    <property type="entry name" value="DUF5716_C"/>
</dbReference>
<evidence type="ECO:0000313" key="3">
    <source>
        <dbReference type="Proteomes" id="UP001437460"/>
    </source>
</evidence>
<dbReference type="EMBL" id="JBBMFJ010000014">
    <property type="protein sequence ID" value="MEQ2563090.1"/>
    <property type="molecule type" value="Genomic_DNA"/>
</dbReference>
<proteinExistence type="predicted"/>
<feature type="domain" description="DUF5716" evidence="1">
    <location>
        <begin position="109"/>
        <end position="407"/>
    </location>
</feature>
<evidence type="ECO:0000259" key="1">
    <source>
        <dbReference type="Pfam" id="PF18980"/>
    </source>
</evidence>
<name>A0ABV1HL89_9FIRM</name>
<evidence type="ECO:0000313" key="2">
    <source>
        <dbReference type="EMBL" id="MEQ2563090.1"/>
    </source>
</evidence>
<gene>
    <name evidence="2" type="ORF">WMO41_07925</name>
</gene>
<comment type="caution">
    <text evidence="2">The sequence shown here is derived from an EMBL/GenBank/DDBJ whole genome shotgun (WGS) entry which is preliminary data.</text>
</comment>
<protein>
    <submittedName>
        <fullName evidence="2">DUF5716 family protein</fullName>
    </submittedName>
</protein>
<dbReference type="Pfam" id="PF18980">
    <property type="entry name" value="DUF5716_C"/>
    <property type="match status" value="1"/>
</dbReference>
<dbReference type="Gene3D" id="3.30.420.40">
    <property type="match status" value="2"/>
</dbReference>
<dbReference type="Proteomes" id="UP001437460">
    <property type="component" value="Unassembled WGS sequence"/>
</dbReference>
<accession>A0ABV1HL89</accession>
<dbReference type="RefSeq" id="WP_349229296.1">
    <property type="nucleotide sequence ID" value="NZ_JBBMFJ010000014.1"/>
</dbReference>
<keyword evidence="3" id="KW-1185">Reference proteome</keyword>
<sequence>MNELIAGIDLCDEYTQVSCGNEEKTWTFPTVVCRHRAAGTWSVGEDAYAQTLRGEGSLTDKLVKLVLKDGTATLDGVRYPAKELLELFLERVLRTVKKDLETEDTFRGLVFTVRSLDERLVETLYSCGEKLGLEKKQIRVIGHTESMIYYMLSQKKEIWSGTVGMFDLSEQELRYYEMKVQRGLKKNAVLAEYETMEESFSLDILETPSGAKLGDKILCTCADRLMQRKLYSAVFLMGKGFEKREWAEDFMKLLCTKRRVYMETAMFAMGAVYCAQDRLRPQTSYPYAMICEGRLKSSVTMEVLHKGQETTVTLAAAGDGWREGGAMLEVIPEKQNAIELEITPFDSKKKKAVTLMLEGFPNRPERTTRVRVEVSFLDEKTMKVVLTDRGFGELFPATDTRIVQEVML</sequence>
<organism evidence="2 3">
    <name type="scientific">Ventrimonas faecis</name>
    <dbReference type="NCBI Taxonomy" id="3133170"/>
    <lineage>
        <taxon>Bacteria</taxon>
        <taxon>Bacillati</taxon>
        <taxon>Bacillota</taxon>
        <taxon>Clostridia</taxon>
        <taxon>Lachnospirales</taxon>
        <taxon>Lachnospiraceae</taxon>
        <taxon>Ventrimonas</taxon>
    </lineage>
</organism>
<reference evidence="2 3" key="1">
    <citation type="submission" date="2024-03" db="EMBL/GenBank/DDBJ databases">
        <title>Human intestinal bacterial collection.</title>
        <authorList>
            <person name="Pauvert C."/>
            <person name="Hitch T.C.A."/>
            <person name="Clavel T."/>
        </authorList>
    </citation>
    <scope>NUCLEOTIDE SEQUENCE [LARGE SCALE GENOMIC DNA]</scope>
    <source>
        <strain evidence="2 3">CLA-AP-H27</strain>
    </source>
</reference>